<dbReference type="InterPro" id="IPR009057">
    <property type="entry name" value="Homeodomain-like_sf"/>
</dbReference>
<comment type="caution">
    <text evidence="7">The sequence shown here is derived from an EMBL/GenBank/DDBJ whole genome shotgun (WGS) entry which is preliminary data.</text>
</comment>
<dbReference type="AlphaFoldDB" id="A0A3N4Z467"/>
<proteinExistence type="predicted"/>
<dbReference type="InterPro" id="IPR001647">
    <property type="entry name" value="HTH_TetR"/>
</dbReference>
<evidence type="ECO:0000256" key="5">
    <source>
        <dbReference type="SAM" id="MobiDB-lite"/>
    </source>
</evidence>
<dbReference type="GO" id="GO:0003700">
    <property type="term" value="F:DNA-binding transcription factor activity"/>
    <property type="evidence" value="ECO:0007669"/>
    <property type="project" value="TreeGrafter"/>
</dbReference>
<organism evidence="7 8">
    <name type="scientific">Georgenia muralis</name>
    <dbReference type="NCBI Taxonomy" id="154117"/>
    <lineage>
        <taxon>Bacteria</taxon>
        <taxon>Bacillati</taxon>
        <taxon>Actinomycetota</taxon>
        <taxon>Actinomycetes</taxon>
        <taxon>Micrococcales</taxon>
        <taxon>Bogoriellaceae</taxon>
        <taxon>Georgenia</taxon>
    </lineage>
</organism>
<dbReference type="InterPro" id="IPR036271">
    <property type="entry name" value="Tet_transcr_reg_TetR-rel_C_sf"/>
</dbReference>
<feature type="region of interest" description="Disordered" evidence="5">
    <location>
        <begin position="1"/>
        <end position="27"/>
    </location>
</feature>
<dbReference type="PRINTS" id="PR00455">
    <property type="entry name" value="HTHTETR"/>
</dbReference>
<dbReference type="PROSITE" id="PS50977">
    <property type="entry name" value="HTH_TETR_2"/>
    <property type="match status" value="1"/>
</dbReference>
<evidence type="ECO:0000256" key="4">
    <source>
        <dbReference type="PROSITE-ProRule" id="PRU00335"/>
    </source>
</evidence>
<sequence>MTVMPGSASPRTSGSASPRTSGSPIPRRRQILDAAAELFARSGFRGVSIDDIGAAVGISGPALYRHFPRKEAILGELLVGISEELLEEGRRRARDAGGEEMGVGEATETVGEETDVGGVAALVDWHVEFALDHPDLITVQARDLDALGPEDREHVRRLQLAYVEVWVDALRAEHPGVDVRTARAAAHAAFGLINSTPHSARLARAEMAALLRRMALQALRAVDVEPHRSASRCTLVPAGSAKEGTA</sequence>
<evidence type="ECO:0000313" key="8">
    <source>
        <dbReference type="Proteomes" id="UP000280726"/>
    </source>
</evidence>
<reference evidence="7 8" key="1">
    <citation type="submission" date="2018-11" db="EMBL/GenBank/DDBJ databases">
        <title>Sequencing the genomes of 1000 actinobacteria strains.</title>
        <authorList>
            <person name="Klenk H.-P."/>
        </authorList>
    </citation>
    <scope>NUCLEOTIDE SEQUENCE [LARGE SCALE GENOMIC DNA]</scope>
    <source>
        <strain evidence="7 8">DSM 14418</strain>
    </source>
</reference>
<feature type="compositionally biased region" description="Polar residues" evidence="5">
    <location>
        <begin position="9"/>
        <end position="23"/>
    </location>
</feature>
<protein>
    <submittedName>
        <fullName evidence="7">TetR family transcriptional regulator</fullName>
    </submittedName>
</protein>
<dbReference type="Gene3D" id="1.10.357.10">
    <property type="entry name" value="Tetracycline Repressor, domain 2"/>
    <property type="match status" value="1"/>
</dbReference>
<dbReference type="InterPro" id="IPR050109">
    <property type="entry name" value="HTH-type_TetR-like_transc_reg"/>
</dbReference>
<dbReference type="Pfam" id="PF17932">
    <property type="entry name" value="TetR_C_24"/>
    <property type="match status" value="1"/>
</dbReference>
<evidence type="ECO:0000256" key="2">
    <source>
        <dbReference type="ARBA" id="ARBA00023125"/>
    </source>
</evidence>
<evidence type="ECO:0000259" key="6">
    <source>
        <dbReference type="PROSITE" id="PS50977"/>
    </source>
</evidence>
<evidence type="ECO:0000313" key="7">
    <source>
        <dbReference type="EMBL" id="RPF28089.1"/>
    </source>
</evidence>
<accession>A0A3N4Z467</accession>
<evidence type="ECO:0000256" key="1">
    <source>
        <dbReference type="ARBA" id="ARBA00023015"/>
    </source>
</evidence>
<evidence type="ECO:0000256" key="3">
    <source>
        <dbReference type="ARBA" id="ARBA00023163"/>
    </source>
</evidence>
<keyword evidence="2 4" id="KW-0238">DNA-binding</keyword>
<dbReference type="SUPFAM" id="SSF46689">
    <property type="entry name" value="Homeodomain-like"/>
    <property type="match status" value="1"/>
</dbReference>
<keyword evidence="8" id="KW-1185">Reference proteome</keyword>
<keyword evidence="3" id="KW-0804">Transcription</keyword>
<dbReference type="GO" id="GO:0045892">
    <property type="term" value="P:negative regulation of DNA-templated transcription"/>
    <property type="evidence" value="ECO:0007669"/>
    <property type="project" value="UniProtKB-ARBA"/>
</dbReference>
<name>A0A3N4Z467_9MICO</name>
<dbReference type="GO" id="GO:0000976">
    <property type="term" value="F:transcription cis-regulatory region binding"/>
    <property type="evidence" value="ECO:0007669"/>
    <property type="project" value="TreeGrafter"/>
</dbReference>
<dbReference type="EMBL" id="RKRA01000001">
    <property type="protein sequence ID" value="RPF28089.1"/>
    <property type="molecule type" value="Genomic_DNA"/>
</dbReference>
<dbReference type="Proteomes" id="UP000280726">
    <property type="component" value="Unassembled WGS sequence"/>
</dbReference>
<dbReference type="FunFam" id="1.10.10.60:FF:000141">
    <property type="entry name" value="TetR family transcriptional regulator"/>
    <property type="match status" value="1"/>
</dbReference>
<dbReference type="SUPFAM" id="SSF48498">
    <property type="entry name" value="Tetracyclin repressor-like, C-terminal domain"/>
    <property type="match status" value="1"/>
</dbReference>
<keyword evidence="1" id="KW-0805">Transcription regulation</keyword>
<dbReference type="Gene3D" id="1.10.10.60">
    <property type="entry name" value="Homeodomain-like"/>
    <property type="match status" value="1"/>
</dbReference>
<dbReference type="PANTHER" id="PTHR30055">
    <property type="entry name" value="HTH-TYPE TRANSCRIPTIONAL REGULATOR RUTR"/>
    <property type="match status" value="1"/>
</dbReference>
<dbReference type="PANTHER" id="PTHR30055:SF237">
    <property type="entry name" value="TRANSCRIPTIONAL REPRESSOR MCE3R"/>
    <property type="match status" value="1"/>
</dbReference>
<dbReference type="InterPro" id="IPR041490">
    <property type="entry name" value="KstR2_TetR_C"/>
</dbReference>
<dbReference type="Pfam" id="PF00440">
    <property type="entry name" value="TetR_N"/>
    <property type="match status" value="1"/>
</dbReference>
<feature type="domain" description="HTH tetR-type" evidence="6">
    <location>
        <begin position="25"/>
        <end position="85"/>
    </location>
</feature>
<gene>
    <name evidence="7" type="ORF">EDD32_2598</name>
</gene>
<feature type="DNA-binding region" description="H-T-H motif" evidence="4">
    <location>
        <begin position="48"/>
        <end position="67"/>
    </location>
</feature>